<evidence type="ECO:0000313" key="1">
    <source>
        <dbReference type="EMBL" id="TCL54766.1"/>
    </source>
</evidence>
<dbReference type="RefSeq" id="WP_278245486.1">
    <property type="nucleotide sequence ID" value="NZ_JPNB01000002.1"/>
</dbReference>
<comment type="caution">
    <text evidence="1">The sequence shown here is derived from an EMBL/GenBank/DDBJ whole genome shotgun (WGS) entry which is preliminary data.</text>
</comment>
<evidence type="ECO:0000313" key="2">
    <source>
        <dbReference type="Proteomes" id="UP000295718"/>
    </source>
</evidence>
<sequence length="34" mass="3996">MGRFYGERIKAGELTLDDVPKLWRAVTEKWLDSN</sequence>
<protein>
    <submittedName>
        <fullName evidence="1">Uncharacterized protein</fullName>
    </submittedName>
</protein>
<proteinExistence type="predicted"/>
<organism evidence="1 2">
    <name type="scientific">Kineothrix alysoides</name>
    <dbReference type="NCBI Taxonomy" id="1469948"/>
    <lineage>
        <taxon>Bacteria</taxon>
        <taxon>Bacillati</taxon>
        <taxon>Bacillota</taxon>
        <taxon>Clostridia</taxon>
        <taxon>Lachnospirales</taxon>
        <taxon>Lachnospiraceae</taxon>
        <taxon>Kineothrix</taxon>
    </lineage>
</organism>
<dbReference type="AlphaFoldDB" id="A0A4R1QM83"/>
<dbReference type="STRING" id="1469948.GCA_000732725_03560"/>
<dbReference type="Proteomes" id="UP000295718">
    <property type="component" value="Unassembled WGS sequence"/>
</dbReference>
<dbReference type="InterPro" id="IPR047907">
    <property type="entry name" value="CD1375-like"/>
</dbReference>
<dbReference type="EMBL" id="SLUO01000018">
    <property type="protein sequence ID" value="TCL54766.1"/>
    <property type="molecule type" value="Genomic_DNA"/>
</dbReference>
<name>A0A4R1QM83_9FIRM</name>
<dbReference type="NCBIfam" id="NF040910">
    <property type="entry name" value="CD1375_fam"/>
    <property type="match status" value="1"/>
</dbReference>
<reference evidence="1 2" key="1">
    <citation type="submission" date="2019-03" db="EMBL/GenBank/DDBJ databases">
        <title>Genomic Encyclopedia of Type Strains, Phase IV (KMG-IV): sequencing the most valuable type-strain genomes for metagenomic binning, comparative biology and taxonomic classification.</title>
        <authorList>
            <person name="Goeker M."/>
        </authorList>
    </citation>
    <scope>NUCLEOTIDE SEQUENCE [LARGE SCALE GENOMIC DNA]</scope>
    <source>
        <strain evidence="1 2">DSM 100556</strain>
    </source>
</reference>
<gene>
    <name evidence="1" type="ORF">EDD76_1187</name>
</gene>
<keyword evidence="2" id="KW-1185">Reference proteome</keyword>
<accession>A0A4R1QM83</accession>